<dbReference type="Proteomes" id="UP001212997">
    <property type="component" value="Unassembled WGS sequence"/>
</dbReference>
<name>A0AAD5V0K8_9APHY</name>
<evidence type="ECO:0000256" key="7">
    <source>
        <dbReference type="ARBA" id="ARBA00022824"/>
    </source>
</evidence>
<dbReference type="AlphaFoldDB" id="A0AAD5V0K8"/>
<evidence type="ECO:0000256" key="9">
    <source>
        <dbReference type="ARBA" id="ARBA00023136"/>
    </source>
</evidence>
<evidence type="ECO:0000313" key="11">
    <source>
        <dbReference type="EMBL" id="KAJ3478821.1"/>
    </source>
</evidence>
<evidence type="ECO:0000313" key="12">
    <source>
        <dbReference type="Proteomes" id="UP001212997"/>
    </source>
</evidence>
<feature type="signal peptide" evidence="10">
    <location>
        <begin position="1"/>
        <end position="18"/>
    </location>
</feature>
<organism evidence="11 12">
    <name type="scientific">Meripilus lineatus</name>
    <dbReference type="NCBI Taxonomy" id="2056292"/>
    <lineage>
        <taxon>Eukaryota</taxon>
        <taxon>Fungi</taxon>
        <taxon>Dikarya</taxon>
        <taxon>Basidiomycota</taxon>
        <taxon>Agaricomycotina</taxon>
        <taxon>Agaricomycetes</taxon>
        <taxon>Polyporales</taxon>
        <taxon>Meripilaceae</taxon>
        <taxon>Meripilus</taxon>
    </lineage>
</organism>
<protein>
    <recommendedName>
        <fullName evidence="4">Protein ROT1</fullName>
    </recommendedName>
    <alternativeName>
        <fullName evidence="3">Protein rot1</fullName>
    </alternativeName>
</protein>
<reference evidence="11" key="1">
    <citation type="submission" date="2022-07" db="EMBL/GenBank/DDBJ databases">
        <title>Genome Sequence of Physisporinus lineatus.</title>
        <authorList>
            <person name="Buettner E."/>
        </authorList>
    </citation>
    <scope>NUCLEOTIDE SEQUENCE</scope>
    <source>
        <strain evidence="11">VT162</strain>
    </source>
</reference>
<dbReference type="PANTHER" id="PTHR28090:SF1">
    <property type="entry name" value="PROTEIN ROT1"/>
    <property type="match status" value="1"/>
</dbReference>
<evidence type="ECO:0000256" key="8">
    <source>
        <dbReference type="ARBA" id="ARBA00022989"/>
    </source>
</evidence>
<keyword evidence="5" id="KW-0812">Transmembrane</keyword>
<dbReference type="PANTHER" id="PTHR28090">
    <property type="entry name" value="PROTEIN ROT1"/>
    <property type="match status" value="1"/>
</dbReference>
<evidence type="ECO:0000256" key="4">
    <source>
        <dbReference type="ARBA" id="ARBA00017291"/>
    </source>
</evidence>
<gene>
    <name evidence="11" type="ORF">NLI96_g9496</name>
</gene>
<dbReference type="GO" id="GO:0005789">
    <property type="term" value="C:endoplasmic reticulum membrane"/>
    <property type="evidence" value="ECO:0007669"/>
    <property type="project" value="UniProtKB-SubCell"/>
</dbReference>
<evidence type="ECO:0000256" key="3">
    <source>
        <dbReference type="ARBA" id="ARBA00016195"/>
    </source>
</evidence>
<evidence type="ECO:0000256" key="2">
    <source>
        <dbReference type="ARBA" id="ARBA00007149"/>
    </source>
</evidence>
<keyword evidence="8" id="KW-1133">Transmembrane helix</keyword>
<evidence type="ECO:0000256" key="10">
    <source>
        <dbReference type="SAM" id="SignalP"/>
    </source>
</evidence>
<proteinExistence type="inferred from homology"/>
<sequence length="254" mass="27728">MILFPFLSILLAALPVLSQDLSAAHNTTGLSGTWSSGSKNVLTGSVRFLLFFLPTNQSPLTFVTNSGFCQSKQPNFYLPQNNWRVLLLVSSLPFVLFYLSYDAFRTVPTMASTRLPDIALMATILPNNSIVLTPFPDGYQQIQDPCAAVSNFIESYTEPELYVIWQIFTDVVDGYKLHLFGFDGTPVAPQFRVGDPNMLPTQNLRNTTNTTSTLTSQQVLLVSANSGGESLWRSVGAGSLMTSLVSLGVASLLL</sequence>
<keyword evidence="9" id="KW-0472">Membrane</keyword>
<evidence type="ECO:0000256" key="6">
    <source>
        <dbReference type="ARBA" id="ARBA00022729"/>
    </source>
</evidence>
<accession>A0AAD5V0K8</accession>
<feature type="chain" id="PRO_5042296021" description="Protein ROT1" evidence="10">
    <location>
        <begin position="19"/>
        <end position="254"/>
    </location>
</feature>
<keyword evidence="6 10" id="KW-0732">Signal</keyword>
<keyword evidence="7" id="KW-0256">Endoplasmic reticulum</keyword>
<comment type="similarity">
    <text evidence="2">Belongs to the ROT1 family.</text>
</comment>
<dbReference type="InterPro" id="IPR019623">
    <property type="entry name" value="Rot1"/>
</dbReference>
<dbReference type="Pfam" id="PF10681">
    <property type="entry name" value="Rot1"/>
    <property type="match status" value="1"/>
</dbReference>
<dbReference type="GO" id="GO:0051082">
    <property type="term" value="F:unfolded protein binding"/>
    <property type="evidence" value="ECO:0007669"/>
    <property type="project" value="TreeGrafter"/>
</dbReference>
<dbReference type="GO" id="GO:0006458">
    <property type="term" value="P:'de novo' protein folding"/>
    <property type="evidence" value="ECO:0007669"/>
    <property type="project" value="InterPro"/>
</dbReference>
<comment type="subcellular location">
    <subcellularLocation>
        <location evidence="1">Endoplasmic reticulum membrane</location>
        <topology evidence="1">Single-pass type I membrane protein</topology>
    </subcellularLocation>
</comment>
<evidence type="ECO:0000256" key="5">
    <source>
        <dbReference type="ARBA" id="ARBA00022692"/>
    </source>
</evidence>
<evidence type="ECO:0000256" key="1">
    <source>
        <dbReference type="ARBA" id="ARBA00004115"/>
    </source>
</evidence>
<dbReference type="EMBL" id="JANAWD010000482">
    <property type="protein sequence ID" value="KAJ3478821.1"/>
    <property type="molecule type" value="Genomic_DNA"/>
</dbReference>
<keyword evidence="12" id="KW-1185">Reference proteome</keyword>
<comment type="caution">
    <text evidence="11">The sequence shown here is derived from an EMBL/GenBank/DDBJ whole genome shotgun (WGS) entry which is preliminary data.</text>
</comment>